<keyword evidence="4" id="KW-0808">Transferase</keyword>
<dbReference type="PANTHER" id="PTHR45688">
    <property type="match status" value="1"/>
</dbReference>
<gene>
    <name evidence="4" type="ORF">GCM10009807_23110</name>
</gene>
<comment type="similarity">
    <text evidence="1">Belongs to the class-III pyridoxal-phosphate-dependent aminotransferase family.</text>
</comment>
<feature type="domain" description="Aminoglycoside phosphotransferase" evidence="3">
    <location>
        <begin position="40"/>
        <end position="274"/>
    </location>
</feature>
<dbReference type="EMBL" id="BAAAPK010000001">
    <property type="protein sequence ID" value="GAA1678580.1"/>
    <property type="molecule type" value="Genomic_DNA"/>
</dbReference>
<dbReference type="InterPro" id="IPR011009">
    <property type="entry name" value="Kinase-like_dom_sf"/>
</dbReference>
<evidence type="ECO:0000313" key="5">
    <source>
        <dbReference type="Proteomes" id="UP001500596"/>
    </source>
</evidence>
<sequence length="943" mass="100065">MTDTSDALVQPAPPEIDEETAAVLARDLWGVRGAARALGSHQDRNFLITPADAAPRVLLKIANPSVTAAELEAQSAAADAIVRAGVRAPRAVRFADGSTVRPVVVEGVTMQARLLEFLEGETLSGYLSPAAVREIGTLAAAVDVALGDLVAPAAERTHQWDLREAPGVLAELREYVTDADLRESLSRAADAAWKVVAGLADRLPSQFIHGDLTDDNVVAGDPVTRVPDGVIDLGDLNRTWTVGELAITVSSLLHHDGMDLARATRAIAAYHAVRPLSPAEADALWPLVVVRGAVLVASAHHVIATDPTNEYAAENLLHEREILRQATSVPPEVATALVRAATGHETVTLDLPASSPLLSGSPSVSIVDLSPTSPLLDEGRWLSDSAEDELFAAGPSAARFGEARLTRSRPGAPSEPATVALGVELQLPDATQLTAPWPGTVHPTDHGLELRTDTHAVTIDGCRAITPADTEVAAGQAIGETAGRIWIQVTRAGVSAPRFAPASLVPAWRTVVADPSALIPGLTPAPVSADDLLARREASFADVQEHYFADPPVMVRGWREHLIDTDGRVYLDTLNNVTSVGHAHPRLVEAVAAQWRLLNTNSRFHYPAVVEFSERLAALAPDPLDTVFLVNSGSEAVDLALRLGQAWSGRRDVLAVREAYHGWTYLTDAVSTSIADNPAALQTRPDWVHTVPAPTGDGAYTADAVARVEELAAEGTPVGAFVAETVFGNAGGVMLPDGYLDAVYRAVRAHGGLAIADEVQVGYGRLGEWFWGFEQQGVVPDVIAVAKAMGSGHPLGAVITTREIAERYRTGGYFFSSAGGSPVSSIVGLTVLDIIRDEELQRNAREVGGYLKERLQELGRRHPILAAVHGSGFYLGPEFRRASGEPATAETAAICARLRELGVIAQPTGDHQNILKIKPPMVFTRDSADELVAALDRVLTTGW</sequence>
<evidence type="ECO:0000313" key="4">
    <source>
        <dbReference type="EMBL" id="GAA1678580.1"/>
    </source>
</evidence>
<dbReference type="InterPro" id="IPR015421">
    <property type="entry name" value="PyrdxlP-dep_Trfase_major"/>
</dbReference>
<dbReference type="Pfam" id="PF00202">
    <property type="entry name" value="Aminotran_3"/>
    <property type="match status" value="1"/>
</dbReference>
<organism evidence="4 5">
    <name type="scientific">Microbacterium lacus</name>
    <dbReference type="NCBI Taxonomy" id="415217"/>
    <lineage>
        <taxon>Bacteria</taxon>
        <taxon>Bacillati</taxon>
        <taxon>Actinomycetota</taxon>
        <taxon>Actinomycetes</taxon>
        <taxon>Micrococcales</taxon>
        <taxon>Microbacteriaceae</taxon>
        <taxon>Microbacterium</taxon>
    </lineage>
</organism>
<evidence type="ECO:0000256" key="1">
    <source>
        <dbReference type="ARBA" id="ARBA00008954"/>
    </source>
</evidence>
<comment type="caution">
    <text evidence="4">The sequence shown here is derived from an EMBL/GenBank/DDBJ whole genome shotgun (WGS) entry which is preliminary data.</text>
</comment>
<accession>A0ABN2GXS4</accession>
<keyword evidence="4" id="KW-0032">Aminotransferase</keyword>
<dbReference type="InterPro" id="IPR015424">
    <property type="entry name" value="PyrdxlP-dep_Trfase"/>
</dbReference>
<keyword evidence="5" id="KW-1185">Reference proteome</keyword>
<dbReference type="Pfam" id="PF01636">
    <property type="entry name" value="APH"/>
    <property type="match status" value="1"/>
</dbReference>
<dbReference type="SUPFAM" id="SSF53383">
    <property type="entry name" value="PLP-dependent transferases"/>
    <property type="match status" value="1"/>
</dbReference>
<dbReference type="SUPFAM" id="SSF56112">
    <property type="entry name" value="Protein kinase-like (PK-like)"/>
    <property type="match status" value="1"/>
</dbReference>
<dbReference type="Gene3D" id="3.90.1150.10">
    <property type="entry name" value="Aspartate Aminotransferase, domain 1"/>
    <property type="match status" value="1"/>
</dbReference>
<proteinExistence type="inferred from homology"/>
<name>A0ABN2GXS4_9MICO</name>
<keyword evidence="2" id="KW-0663">Pyridoxal phosphate</keyword>
<evidence type="ECO:0000256" key="2">
    <source>
        <dbReference type="ARBA" id="ARBA00022898"/>
    </source>
</evidence>
<dbReference type="InterPro" id="IPR015422">
    <property type="entry name" value="PyrdxlP-dep_Trfase_small"/>
</dbReference>
<dbReference type="NCBIfam" id="NF004800">
    <property type="entry name" value="PRK06149.1"/>
    <property type="match status" value="1"/>
</dbReference>
<dbReference type="InterPro" id="IPR005814">
    <property type="entry name" value="Aminotrans_3"/>
</dbReference>
<dbReference type="Gene3D" id="3.40.640.10">
    <property type="entry name" value="Type I PLP-dependent aspartate aminotransferase-like (Major domain)"/>
    <property type="match status" value="1"/>
</dbReference>
<dbReference type="GO" id="GO:0008483">
    <property type="term" value="F:transaminase activity"/>
    <property type="evidence" value="ECO:0007669"/>
    <property type="project" value="UniProtKB-KW"/>
</dbReference>
<dbReference type="Proteomes" id="UP001500596">
    <property type="component" value="Unassembled WGS sequence"/>
</dbReference>
<evidence type="ECO:0000259" key="3">
    <source>
        <dbReference type="Pfam" id="PF01636"/>
    </source>
</evidence>
<dbReference type="PANTHER" id="PTHR45688:SF13">
    <property type="entry name" value="ALANINE--GLYOXYLATE AMINOTRANSFERASE 2-LIKE"/>
    <property type="match status" value="1"/>
</dbReference>
<dbReference type="InterPro" id="IPR002575">
    <property type="entry name" value="Aminoglycoside_PTrfase"/>
</dbReference>
<dbReference type="RefSeq" id="WP_344054707.1">
    <property type="nucleotide sequence ID" value="NZ_BAAAPK010000001.1"/>
</dbReference>
<protein>
    <submittedName>
        <fullName evidence="4">Aminotransferase</fullName>
    </submittedName>
</protein>
<reference evidence="4 5" key="1">
    <citation type="journal article" date="2019" name="Int. J. Syst. Evol. Microbiol.">
        <title>The Global Catalogue of Microorganisms (GCM) 10K type strain sequencing project: providing services to taxonomists for standard genome sequencing and annotation.</title>
        <authorList>
            <consortium name="The Broad Institute Genomics Platform"/>
            <consortium name="The Broad Institute Genome Sequencing Center for Infectious Disease"/>
            <person name="Wu L."/>
            <person name="Ma J."/>
        </authorList>
    </citation>
    <scope>NUCLEOTIDE SEQUENCE [LARGE SCALE GENOMIC DNA]</scope>
    <source>
        <strain evidence="4 5">JCM 15575</strain>
    </source>
</reference>
<dbReference type="CDD" id="cd00610">
    <property type="entry name" value="OAT_like"/>
    <property type="match status" value="1"/>
</dbReference>
<dbReference type="Gene3D" id="3.90.1200.10">
    <property type="match status" value="1"/>
</dbReference>